<protein>
    <submittedName>
        <fullName evidence="2">Uncharacterized protein</fullName>
    </submittedName>
</protein>
<feature type="region of interest" description="Disordered" evidence="1">
    <location>
        <begin position="1"/>
        <end position="166"/>
    </location>
</feature>
<reference evidence="2" key="1">
    <citation type="submission" date="2021-01" db="EMBL/GenBank/DDBJ databases">
        <authorList>
            <person name="Kaushik A."/>
        </authorList>
    </citation>
    <scope>NUCLEOTIDE SEQUENCE</scope>
    <source>
        <strain evidence="2">Type strain: AG8-Rh-89/</strain>
    </source>
</reference>
<feature type="compositionally biased region" description="Polar residues" evidence="1">
    <location>
        <begin position="96"/>
        <end position="132"/>
    </location>
</feature>
<feature type="compositionally biased region" description="Polar residues" evidence="1">
    <location>
        <begin position="1"/>
        <end position="16"/>
    </location>
</feature>
<feature type="compositionally biased region" description="Polar residues" evidence="1">
    <location>
        <begin position="157"/>
        <end position="166"/>
    </location>
</feature>
<evidence type="ECO:0000256" key="1">
    <source>
        <dbReference type="SAM" id="MobiDB-lite"/>
    </source>
</evidence>
<dbReference type="Proteomes" id="UP000663850">
    <property type="component" value="Unassembled WGS sequence"/>
</dbReference>
<name>A0A8H3BF08_9AGAM</name>
<proteinExistence type="predicted"/>
<gene>
    <name evidence="2" type="ORF">RDB_LOCUS44180</name>
</gene>
<sequence>MASHSNLRGFFGSQNGAKPVKKKTQILISDDEDDEPPAKSPSKPKFGIVQTACREVLKQLFPSEPDEAVETPSTPKMSKSLESRSESPAKYDSRKSSQGRSVSTPFAHNPFTTVPPNYRENGSPQLQNSLNGKRNRGSGHNTPDLPDPKRIRPLPLTDQSSPTRKR</sequence>
<dbReference type="EMBL" id="CAJMWZ010002371">
    <property type="protein sequence ID" value="CAE6454778.1"/>
    <property type="molecule type" value="Genomic_DNA"/>
</dbReference>
<evidence type="ECO:0000313" key="3">
    <source>
        <dbReference type="Proteomes" id="UP000663850"/>
    </source>
</evidence>
<accession>A0A8H3BF08</accession>
<feature type="compositionally biased region" description="Basic and acidic residues" evidence="1">
    <location>
        <begin position="79"/>
        <end position="95"/>
    </location>
</feature>
<dbReference type="AlphaFoldDB" id="A0A8H3BF08"/>
<comment type="caution">
    <text evidence="2">The sequence shown here is derived from an EMBL/GenBank/DDBJ whole genome shotgun (WGS) entry which is preliminary data.</text>
</comment>
<organism evidence="2 3">
    <name type="scientific">Rhizoctonia solani</name>
    <dbReference type="NCBI Taxonomy" id="456999"/>
    <lineage>
        <taxon>Eukaryota</taxon>
        <taxon>Fungi</taxon>
        <taxon>Dikarya</taxon>
        <taxon>Basidiomycota</taxon>
        <taxon>Agaricomycotina</taxon>
        <taxon>Agaricomycetes</taxon>
        <taxon>Cantharellales</taxon>
        <taxon>Ceratobasidiaceae</taxon>
        <taxon>Rhizoctonia</taxon>
    </lineage>
</organism>
<evidence type="ECO:0000313" key="2">
    <source>
        <dbReference type="EMBL" id="CAE6454778.1"/>
    </source>
</evidence>